<dbReference type="AlphaFoldDB" id="A0A367ZJE7"/>
<comment type="caution">
    <text evidence="2">The sequence shown here is derived from an EMBL/GenBank/DDBJ whole genome shotgun (WGS) entry which is preliminary data.</text>
</comment>
<gene>
    <name evidence="2" type="ORF">OZSIB_1886</name>
</gene>
<feature type="region of interest" description="Disordered" evidence="1">
    <location>
        <begin position="31"/>
        <end position="50"/>
    </location>
</feature>
<evidence type="ECO:0000313" key="2">
    <source>
        <dbReference type="EMBL" id="RCK77977.1"/>
    </source>
</evidence>
<evidence type="ECO:0000256" key="1">
    <source>
        <dbReference type="SAM" id="MobiDB-lite"/>
    </source>
</evidence>
<organism evidence="2 3">
    <name type="scientific">Candidatus Ozemobacter sibiricus</name>
    <dbReference type="NCBI Taxonomy" id="2268124"/>
    <lineage>
        <taxon>Bacteria</taxon>
        <taxon>Candidatus Ozemobacteria</taxon>
        <taxon>Candidatus Ozemobacterales</taxon>
        <taxon>Candidatus Ozemobacteraceae</taxon>
        <taxon>Candidatus Ozemobacter</taxon>
    </lineage>
</organism>
<name>A0A367ZJE7_9BACT</name>
<evidence type="ECO:0000313" key="3">
    <source>
        <dbReference type="Proteomes" id="UP000252355"/>
    </source>
</evidence>
<sequence length="50" mass="5160">MALRPVMPSGEDVLLLLLLVGRKSVPDGLVGFGGDPEGQKGSRPAGVLLF</sequence>
<dbReference type="EMBL" id="QOQW01000029">
    <property type="protein sequence ID" value="RCK77977.1"/>
    <property type="molecule type" value="Genomic_DNA"/>
</dbReference>
<dbReference type="Proteomes" id="UP000252355">
    <property type="component" value="Unassembled WGS sequence"/>
</dbReference>
<accession>A0A367ZJE7</accession>
<proteinExistence type="predicted"/>
<protein>
    <submittedName>
        <fullName evidence="2">Uncharacterized protein</fullName>
    </submittedName>
</protein>
<reference evidence="2 3" key="1">
    <citation type="submission" date="2018-05" db="EMBL/GenBank/DDBJ databases">
        <title>A metagenomic window into the 2 km-deep terrestrial subsurface aquifer revealed taxonomically and functionally diverse microbial community comprising novel uncultured bacterial lineages.</title>
        <authorList>
            <person name="Kadnikov V.V."/>
            <person name="Mardanov A.V."/>
            <person name="Beletsky A.V."/>
            <person name="Banks D."/>
            <person name="Pimenov N.V."/>
            <person name="Frank Y.A."/>
            <person name="Karnachuk O.V."/>
            <person name="Ravin N.V."/>
        </authorList>
    </citation>
    <scope>NUCLEOTIDE SEQUENCE [LARGE SCALE GENOMIC DNA]</scope>
    <source>
        <strain evidence="2">BY5</strain>
    </source>
</reference>